<sequence length="76" mass="8344">MKCSYQFGIFIGINSVAGLFQGQKVWVVAPDSRHMECSYGHLLMDIGSASYDFPGFFNLMGMHVIGLPGSPGILDW</sequence>
<evidence type="ECO:0000313" key="1">
    <source>
        <dbReference type="EMBL" id="MBW92801.1"/>
    </source>
</evidence>
<dbReference type="EMBL" id="GGEC01012317">
    <property type="protein sequence ID" value="MBW92800.1"/>
    <property type="molecule type" value="Transcribed_RNA"/>
</dbReference>
<protein>
    <submittedName>
        <fullName evidence="1">Uncharacterized protein</fullName>
    </submittedName>
</protein>
<proteinExistence type="predicted"/>
<dbReference type="EMBL" id="GGEC01012318">
    <property type="protein sequence ID" value="MBW92801.1"/>
    <property type="molecule type" value="Transcribed_RNA"/>
</dbReference>
<accession>A0A2P2JH65</accession>
<name>A0A2P2JH65_RHIMU</name>
<organism evidence="1">
    <name type="scientific">Rhizophora mucronata</name>
    <name type="common">Asiatic mangrove</name>
    <dbReference type="NCBI Taxonomy" id="61149"/>
    <lineage>
        <taxon>Eukaryota</taxon>
        <taxon>Viridiplantae</taxon>
        <taxon>Streptophyta</taxon>
        <taxon>Embryophyta</taxon>
        <taxon>Tracheophyta</taxon>
        <taxon>Spermatophyta</taxon>
        <taxon>Magnoliopsida</taxon>
        <taxon>eudicotyledons</taxon>
        <taxon>Gunneridae</taxon>
        <taxon>Pentapetalae</taxon>
        <taxon>rosids</taxon>
        <taxon>fabids</taxon>
        <taxon>Malpighiales</taxon>
        <taxon>Rhizophoraceae</taxon>
        <taxon>Rhizophora</taxon>
    </lineage>
</organism>
<reference evidence="1" key="1">
    <citation type="submission" date="2018-02" db="EMBL/GenBank/DDBJ databases">
        <title>Rhizophora mucronata_Transcriptome.</title>
        <authorList>
            <person name="Meera S.P."/>
            <person name="Sreeshan A."/>
            <person name="Augustine A."/>
        </authorList>
    </citation>
    <scope>NUCLEOTIDE SEQUENCE</scope>
    <source>
        <tissue evidence="1">Leaf</tissue>
    </source>
</reference>
<dbReference type="AlphaFoldDB" id="A0A2P2JH65"/>